<comment type="subcellular location">
    <subcellularLocation>
        <location evidence="1">Cell membrane</location>
        <topology evidence="1">Peripheral membrane protein</topology>
        <orientation evidence="1">Cytoplasmic side</orientation>
    </subcellularLocation>
</comment>
<comment type="function">
    <text evidence="1">Could be involved in insertion of integral membrane proteins into the membrane.</text>
</comment>
<comment type="caution">
    <text evidence="2">The sequence shown here is derived from an EMBL/GenBank/DDBJ whole genome shotgun (WGS) entry which is preliminary data.</text>
</comment>
<dbReference type="NCBIfam" id="TIGR00278">
    <property type="entry name" value="membrane protein insertion efficiency factor YidD"/>
    <property type="match status" value="1"/>
</dbReference>
<proteinExistence type="inferred from homology"/>
<dbReference type="SMART" id="SM01234">
    <property type="entry name" value="Haemolytic"/>
    <property type="match status" value="1"/>
</dbReference>
<dbReference type="EMBL" id="PEZI01000007">
    <property type="protein sequence ID" value="PIS14877.1"/>
    <property type="molecule type" value="Genomic_DNA"/>
</dbReference>
<evidence type="ECO:0000313" key="3">
    <source>
        <dbReference type="Proteomes" id="UP000230775"/>
    </source>
</evidence>
<evidence type="ECO:0000313" key="2">
    <source>
        <dbReference type="EMBL" id="PIS14877.1"/>
    </source>
</evidence>
<protein>
    <recommendedName>
        <fullName evidence="1">Putative membrane protein insertion efficiency factor</fullName>
    </recommendedName>
</protein>
<dbReference type="InterPro" id="IPR002696">
    <property type="entry name" value="Membr_insert_effic_factor_YidD"/>
</dbReference>
<sequence length="79" mass="9103">MIKKIILKLIRLYQKYLSFDNGVLKRLFLTDKACRFSPTCSDYTYQVIERYGIISGGLKGLKRILKCNPLNKGGFDPVK</sequence>
<keyword evidence="1" id="KW-0472">Membrane</keyword>
<dbReference type="GO" id="GO:0005886">
    <property type="term" value="C:plasma membrane"/>
    <property type="evidence" value="ECO:0007669"/>
    <property type="project" value="UniProtKB-SubCell"/>
</dbReference>
<comment type="similarity">
    <text evidence="1">Belongs to the UPF0161 family.</text>
</comment>
<evidence type="ECO:0000256" key="1">
    <source>
        <dbReference type="HAMAP-Rule" id="MF_00386"/>
    </source>
</evidence>
<accession>A0A2H0WQH4</accession>
<dbReference type="AlphaFoldDB" id="A0A2H0WQH4"/>
<dbReference type="PANTHER" id="PTHR33383:SF1">
    <property type="entry name" value="MEMBRANE PROTEIN INSERTION EFFICIENCY FACTOR-RELATED"/>
    <property type="match status" value="1"/>
</dbReference>
<gene>
    <name evidence="2" type="primary">yidD</name>
    <name evidence="2" type="ORF">COT64_00320</name>
</gene>
<dbReference type="HAMAP" id="MF_00386">
    <property type="entry name" value="UPF0161_YidD"/>
    <property type="match status" value="1"/>
</dbReference>
<dbReference type="Pfam" id="PF01809">
    <property type="entry name" value="YidD"/>
    <property type="match status" value="1"/>
</dbReference>
<reference evidence="3" key="1">
    <citation type="submission" date="2017-09" db="EMBL/GenBank/DDBJ databases">
        <title>Depth-based differentiation of microbial function through sediment-hosted aquifers and enrichment of novel symbionts in the deep terrestrial subsurface.</title>
        <authorList>
            <person name="Probst A.J."/>
            <person name="Ladd B."/>
            <person name="Jarett J.K."/>
            <person name="Geller-Mcgrath D.E."/>
            <person name="Sieber C.M.K."/>
            <person name="Emerson J.B."/>
            <person name="Anantharaman K."/>
            <person name="Thomas B.C."/>
            <person name="Malmstrom R."/>
            <person name="Stieglmeier M."/>
            <person name="Klingl A."/>
            <person name="Woyke T."/>
            <person name="Ryan C.M."/>
            <person name="Banfield J.F."/>
        </authorList>
    </citation>
    <scope>NUCLEOTIDE SEQUENCE [LARGE SCALE GENOMIC DNA]</scope>
</reference>
<organism evidence="2 3">
    <name type="scientific">Candidatus Shapirobacteria bacterium CG09_land_8_20_14_0_10_39_12</name>
    <dbReference type="NCBI Taxonomy" id="1974885"/>
    <lineage>
        <taxon>Bacteria</taxon>
        <taxon>Candidatus Shapironibacteriota</taxon>
    </lineage>
</organism>
<dbReference type="PANTHER" id="PTHR33383">
    <property type="entry name" value="MEMBRANE PROTEIN INSERTION EFFICIENCY FACTOR-RELATED"/>
    <property type="match status" value="1"/>
</dbReference>
<dbReference type="Proteomes" id="UP000230775">
    <property type="component" value="Unassembled WGS sequence"/>
</dbReference>
<name>A0A2H0WQH4_9BACT</name>
<keyword evidence="1" id="KW-1003">Cell membrane</keyword>